<dbReference type="OrthoDB" id="6504948at2"/>
<name>A0A4R1NBD7_9GAMM</name>
<dbReference type="AlphaFoldDB" id="A0A4R1NBD7"/>
<accession>A0A4R1NBD7</accession>
<sequence length="92" mass="11146">MSHSRQTKAELLRRIHQQRLDLSVQKREWLYATYRYDRSWIRLVHLRKYLIAGSSLLALYNIRHPSRFIRWTKRAVGILGTLKLIRSTLQSR</sequence>
<dbReference type="Pfam" id="PF13997">
    <property type="entry name" value="YqjK"/>
    <property type="match status" value="1"/>
</dbReference>
<evidence type="ECO:0000313" key="1">
    <source>
        <dbReference type="EMBL" id="TCL04775.1"/>
    </source>
</evidence>
<dbReference type="EMBL" id="SJOI01000001">
    <property type="protein sequence ID" value="TCL04775.1"/>
    <property type="molecule type" value="Genomic_DNA"/>
</dbReference>
<protein>
    <submittedName>
        <fullName evidence="1">YqjK-like protein</fullName>
    </submittedName>
</protein>
<evidence type="ECO:0000313" key="2">
    <source>
        <dbReference type="Proteomes" id="UP000294555"/>
    </source>
</evidence>
<organism evidence="1 2">
    <name type="scientific">Sodalis ligni</name>
    <dbReference type="NCBI Taxonomy" id="2697027"/>
    <lineage>
        <taxon>Bacteria</taxon>
        <taxon>Pseudomonadati</taxon>
        <taxon>Pseudomonadota</taxon>
        <taxon>Gammaproteobacteria</taxon>
        <taxon>Enterobacterales</taxon>
        <taxon>Bruguierivoracaceae</taxon>
        <taxon>Sodalis</taxon>
    </lineage>
</organism>
<gene>
    <name evidence="1" type="ORF">EZJ58_2916</name>
</gene>
<dbReference type="InterPro" id="IPR025612">
    <property type="entry name" value="YqjK"/>
</dbReference>
<proteinExistence type="predicted"/>
<reference evidence="1 2" key="1">
    <citation type="submission" date="2019-02" db="EMBL/GenBank/DDBJ databases">
        <title>Investigation of anaerobic lignin degradation for improved lignocellulosic biofuels.</title>
        <authorList>
            <person name="Deangelis K."/>
        </authorList>
    </citation>
    <scope>NUCLEOTIDE SEQUENCE [LARGE SCALE GENOMIC DNA]</scope>
    <source>
        <strain evidence="1 2">159R</strain>
    </source>
</reference>
<dbReference type="Proteomes" id="UP000294555">
    <property type="component" value="Unassembled WGS sequence"/>
</dbReference>
<dbReference type="RefSeq" id="WP_132923537.1">
    <property type="nucleotide sequence ID" value="NZ_CP075169.1"/>
</dbReference>
<comment type="caution">
    <text evidence="1">The sequence shown here is derived from an EMBL/GenBank/DDBJ whole genome shotgun (WGS) entry which is preliminary data.</text>
</comment>
<keyword evidence="2" id="KW-1185">Reference proteome</keyword>